<evidence type="ECO:0008006" key="4">
    <source>
        <dbReference type="Google" id="ProtNLM"/>
    </source>
</evidence>
<organism evidence="2 3">
    <name type="scientific">Aspergillus bertholletiae</name>
    <dbReference type="NCBI Taxonomy" id="1226010"/>
    <lineage>
        <taxon>Eukaryota</taxon>
        <taxon>Fungi</taxon>
        <taxon>Dikarya</taxon>
        <taxon>Ascomycota</taxon>
        <taxon>Pezizomycotina</taxon>
        <taxon>Eurotiomycetes</taxon>
        <taxon>Eurotiomycetidae</taxon>
        <taxon>Eurotiales</taxon>
        <taxon>Aspergillaceae</taxon>
        <taxon>Aspergillus</taxon>
        <taxon>Aspergillus subgen. Circumdati</taxon>
    </lineage>
</organism>
<dbReference type="EMBL" id="ML736227">
    <property type="protein sequence ID" value="KAE8377211.1"/>
    <property type="molecule type" value="Genomic_DNA"/>
</dbReference>
<evidence type="ECO:0000256" key="1">
    <source>
        <dbReference type="SAM" id="MobiDB-lite"/>
    </source>
</evidence>
<evidence type="ECO:0000313" key="3">
    <source>
        <dbReference type="Proteomes" id="UP000326198"/>
    </source>
</evidence>
<dbReference type="AlphaFoldDB" id="A0A5N7B5D0"/>
<dbReference type="Proteomes" id="UP000326198">
    <property type="component" value="Unassembled WGS sequence"/>
</dbReference>
<sequence>MESTFPQFRDGDLNIIIYKDVYRLHSTVLKAYSRELRDLLSSLGSYGIGHFGSVQLELVESAVHGYGVLEVLDPNDQYRYGSMYKQLQKPIIMWPPEIRLLWANIFKILYGLCPLLDQGGLQNVLSHCWELVNLADCLGATRMVFPAIVDALQELGPHFYALIADDPINWIKLGLYVRSALIFKEAAIHVIGNWNALQEEKDLDYLPSVVHELCESKQAELVGLKQVLEARIINSCPYVTPRGASSVDDLIIPCVKDFGIWAAMTYYSQWFCTAVAEDRTYHARDGGAAFYRAIYAGGDAYLDTEEQANTNARRMSAYRAHMFDRTLSILKGEISKLVSVLLINESHYDPELLGELPYLTCCKVDDEELPWVTWPDGDWHVDSDDEFFLSDYEIVTDSDGEEVEKEEEAEMDSSESEGTIAEGISADTSATIANDTLPVDTDITDIDSIETEDRNETEDKNASCWC</sequence>
<evidence type="ECO:0000313" key="2">
    <source>
        <dbReference type="EMBL" id="KAE8377211.1"/>
    </source>
</evidence>
<reference evidence="2 3" key="1">
    <citation type="submission" date="2019-04" db="EMBL/GenBank/DDBJ databases">
        <title>Friends and foes A comparative genomics studyof 23 Aspergillus species from section Flavi.</title>
        <authorList>
            <consortium name="DOE Joint Genome Institute"/>
            <person name="Kjaerbolling I."/>
            <person name="Vesth T."/>
            <person name="Frisvad J.C."/>
            <person name="Nybo J.L."/>
            <person name="Theobald S."/>
            <person name="Kildgaard S."/>
            <person name="Isbrandt T."/>
            <person name="Kuo A."/>
            <person name="Sato A."/>
            <person name="Lyhne E.K."/>
            <person name="Kogle M.E."/>
            <person name="Wiebenga A."/>
            <person name="Kun R.S."/>
            <person name="Lubbers R.J."/>
            <person name="Makela M.R."/>
            <person name="Barry K."/>
            <person name="Chovatia M."/>
            <person name="Clum A."/>
            <person name="Daum C."/>
            <person name="Haridas S."/>
            <person name="He G."/>
            <person name="LaButti K."/>
            <person name="Lipzen A."/>
            <person name="Mondo S."/>
            <person name="Riley R."/>
            <person name="Salamov A."/>
            <person name="Simmons B.A."/>
            <person name="Magnuson J.K."/>
            <person name="Henrissat B."/>
            <person name="Mortensen U.H."/>
            <person name="Larsen T.O."/>
            <person name="Devries R.P."/>
            <person name="Grigoriev I.V."/>
            <person name="Machida M."/>
            <person name="Baker S.E."/>
            <person name="Andersen M.R."/>
        </authorList>
    </citation>
    <scope>NUCLEOTIDE SEQUENCE [LARGE SCALE GENOMIC DNA]</scope>
    <source>
        <strain evidence="2 3">IBT 29228</strain>
    </source>
</reference>
<protein>
    <recommendedName>
        <fullName evidence="4">BTB domain-containing protein</fullName>
    </recommendedName>
</protein>
<dbReference type="OrthoDB" id="2129688at2759"/>
<name>A0A5N7B5D0_9EURO</name>
<dbReference type="PANTHER" id="PTHR38119:SF2">
    <property type="entry name" value="TRANSCRIPTION FACTOR DOMAIN-CONTAINING PROTEIN"/>
    <property type="match status" value="1"/>
</dbReference>
<proteinExistence type="predicted"/>
<feature type="compositionally biased region" description="Acidic residues" evidence="1">
    <location>
        <begin position="398"/>
        <end position="415"/>
    </location>
</feature>
<feature type="region of interest" description="Disordered" evidence="1">
    <location>
        <begin position="398"/>
        <end position="439"/>
    </location>
</feature>
<accession>A0A5N7B5D0</accession>
<gene>
    <name evidence="2" type="ORF">BDV26DRAFT_218383</name>
</gene>
<keyword evidence="3" id="KW-1185">Reference proteome</keyword>
<dbReference type="PANTHER" id="PTHR38119">
    <property type="entry name" value="BTB DOMAIN-CONTAINING PROTEIN-RELATED"/>
    <property type="match status" value="1"/>
</dbReference>